<dbReference type="Pfam" id="PF03547">
    <property type="entry name" value="Mem_trans"/>
    <property type="match status" value="1"/>
</dbReference>
<keyword evidence="5 8" id="KW-0812">Transmembrane</keyword>
<dbReference type="AlphaFoldDB" id="A0A1M6S2S6"/>
<comment type="subcellular location">
    <subcellularLocation>
        <location evidence="1">Cell membrane</location>
        <topology evidence="1">Multi-pass membrane protein</topology>
    </subcellularLocation>
</comment>
<dbReference type="OrthoDB" id="9798064at2"/>
<feature type="transmembrane region" description="Helical" evidence="8">
    <location>
        <begin position="289"/>
        <end position="311"/>
    </location>
</feature>
<protein>
    <submittedName>
        <fullName evidence="9">Predicted permease</fullName>
    </submittedName>
</protein>
<evidence type="ECO:0000256" key="6">
    <source>
        <dbReference type="ARBA" id="ARBA00022989"/>
    </source>
</evidence>
<evidence type="ECO:0000313" key="9">
    <source>
        <dbReference type="EMBL" id="SHK38808.1"/>
    </source>
</evidence>
<feature type="transmembrane region" description="Helical" evidence="8">
    <location>
        <begin position="201"/>
        <end position="219"/>
    </location>
</feature>
<dbReference type="EMBL" id="FRAH01000025">
    <property type="protein sequence ID" value="SHK38808.1"/>
    <property type="molecule type" value="Genomic_DNA"/>
</dbReference>
<dbReference type="InterPro" id="IPR038770">
    <property type="entry name" value="Na+/solute_symporter_sf"/>
</dbReference>
<accession>A0A1M6S2S6</accession>
<organism evidence="9 10">
    <name type="scientific">Anaerotignum lactatifermentans DSM 14214</name>
    <dbReference type="NCBI Taxonomy" id="1121323"/>
    <lineage>
        <taxon>Bacteria</taxon>
        <taxon>Bacillati</taxon>
        <taxon>Bacillota</taxon>
        <taxon>Clostridia</taxon>
        <taxon>Lachnospirales</taxon>
        <taxon>Anaerotignaceae</taxon>
        <taxon>Anaerotignum</taxon>
    </lineage>
</organism>
<dbReference type="InterPro" id="IPR004776">
    <property type="entry name" value="Mem_transp_PIN-like"/>
</dbReference>
<keyword evidence="10" id="KW-1185">Reference proteome</keyword>
<feature type="transmembrane region" description="Helical" evidence="8">
    <location>
        <begin position="159"/>
        <end position="181"/>
    </location>
</feature>
<dbReference type="Gene3D" id="1.20.1530.20">
    <property type="match status" value="1"/>
</dbReference>
<evidence type="ECO:0000256" key="2">
    <source>
        <dbReference type="ARBA" id="ARBA00010145"/>
    </source>
</evidence>
<feature type="transmembrane region" description="Helical" evidence="8">
    <location>
        <begin position="258"/>
        <end position="277"/>
    </location>
</feature>
<dbReference type="PANTHER" id="PTHR36838">
    <property type="entry name" value="AUXIN EFFLUX CARRIER FAMILY PROTEIN"/>
    <property type="match status" value="1"/>
</dbReference>
<dbReference type="Proteomes" id="UP000183975">
    <property type="component" value="Unassembled WGS sequence"/>
</dbReference>
<name>A0A1M6S2S6_9FIRM</name>
<feature type="transmembrane region" description="Helical" evidence="8">
    <location>
        <begin position="231"/>
        <end position="252"/>
    </location>
</feature>
<feature type="transmembrane region" description="Helical" evidence="8">
    <location>
        <begin position="96"/>
        <end position="118"/>
    </location>
</feature>
<feature type="transmembrane region" description="Helical" evidence="8">
    <location>
        <begin position="6"/>
        <end position="23"/>
    </location>
</feature>
<dbReference type="RefSeq" id="WP_072850793.1">
    <property type="nucleotide sequence ID" value="NZ_FRAH01000025.1"/>
</dbReference>
<dbReference type="GO" id="GO:0005886">
    <property type="term" value="C:plasma membrane"/>
    <property type="evidence" value="ECO:0007669"/>
    <property type="project" value="UniProtKB-SubCell"/>
</dbReference>
<evidence type="ECO:0000313" key="10">
    <source>
        <dbReference type="Proteomes" id="UP000183975"/>
    </source>
</evidence>
<gene>
    <name evidence="9" type="ORF">SAMN02745138_01641</name>
</gene>
<evidence type="ECO:0000256" key="7">
    <source>
        <dbReference type="ARBA" id="ARBA00023136"/>
    </source>
</evidence>
<evidence type="ECO:0000256" key="3">
    <source>
        <dbReference type="ARBA" id="ARBA00022448"/>
    </source>
</evidence>
<feature type="transmembrane region" description="Helical" evidence="8">
    <location>
        <begin position="124"/>
        <end position="147"/>
    </location>
</feature>
<evidence type="ECO:0000256" key="5">
    <source>
        <dbReference type="ARBA" id="ARBA00022692"/>
    </source>
</evidence>
<feature type="transmembrane region" description="Helical" evidence="8">
    <location>
        <begin position="58"/>
        <end position="84"/>
    </location>
</feature>
<keyword evidence="3" id="KW-0813">Transport</keyword>
<keyword evidence="4" id="KW-1003">Cell membrane</keyword>
<proteinExistence type="inferred from homology"/>
<dbReference type="GO" id="GO:0055085">
    <property type="term" value="P:transmembrane transport"/>
    <property type="evidence" value="ECO:0007669"/>
    <property type="project" value="InterPro"/>
</dbReference>
<feature type="transmembrane region" description="Helical" evidence="8">
    <location>
        <begin position="35"/>
        <end position="52"/>
    </location>
</feature>
<sequence length="312" mass="33649">MYGQFFILFAMIVVGYYGYRKGWLTREVNKGLGGLVMQATIPAMLVTTIANIEITNDILVGFFLMMAAQAAAMMIFGFLMRLYGKARKLDGRLLDMLDITTGSLNNGFIGLPVAAIFFGDVGVMYMSAGVLGLNLYLWSYGVYVLGGKQGGSGGQMGKTFLKGAVNPNCIAIFLGLALTLSHTVQFVPQALLDFLTRLGDLSTPLSLIYIGALAGSSGIKQLFHEKDALELSIVKMLAMPFLAWAVMLIVPAGDMAKSIFLVTAALPAAVVVPMMVEKYGYGEKMSSDIVLLTTLISVVELPACVWLAHFLY</sequence>
<evidence type="ECO:0000256" key="1">
    <source>
        <dbReference type="ARBA" id="ARBA00004651"/>
    </source>
</evidence>
<keyword evidence="6 8" id="KW-1133">Transmembrane helix</keyword>
<evidence type="ECO:0000256" key="8">
    <source>
        <dbReference type="SAM" id="Phobius"/>
    </source>
</evidence>
<reference evidence="9 10" key="1">
    <citation type="submission" date="2016-11" db="EMBL/GenBank/DDBJ databases">
        <authorList>
            <person name="Jaros S."/>
            <person name="Januszkiewicz K."/>
            <person name="Wedrychowicz H."/>
        </authorList>
    </citation>
    <scope>NUCLEOTIDE SEQUENCE [LARGE SCALE GENOMIC DNA]</scope>
    <source>
        <strain evidence="9 10">DSM 14214</strain>
    </source>
</reference>
<dbReference type="PANTHER" id="PTHR36838:SF1">
    <property type="entry name" value="SLR1864 PROTEIN"/>
    <property type="match status" value="1"/>
</dbReference>
<comment type="similarity">
    <text evidence="2">Belongs to the auxin efflux carrier (TC 2.A.69) family.</text>
</comment>
<keyword evidence="7 8" id="KW-0472">Membrane</keyword>
<evidence type="ECO:0000256" key="4">
    <source>
        <dbReference type="ARBA" id="ARBA00022475"/>
    </source>
</evidence>